<evidence type="ECO:0000313" key="3">
    <source>
        <dbReference type="EMBL" id="KAG5959107.1"/>
    </source>
</evidence>
<evidence type="ECO:0000256" key="1">
    <source>
        <dbReference type="SAM" id="MobiDB-lite"/>
    </source>
</evidence>
<evidence type="ECO:0000313" key="4">
    <source>
        <dbReference type="Proteomes" id="UP000784919"/>
    </source>
</evidence>
<evidence type="ECO:0000259" key="2">
    <source>
        <dbReference type="PROSITE" id="PS50090"/>
    </source>
</evidence>
<feature type="compositionally biased region" description="Polar residues" evidence="1">
    <location>
        <begin position="27"/>
        <end position="38"/>
    </location>
</feature>
<sequence length="261" mass="29870">MAISWSEVEEIHWSLGKAQMTKRGSDDSFSTTRINLTPSEVDDAEVQAGRQQKQEQETKNPRLEWSGKEEAMLFAYRRAEMSWESISALLPGRTIRSCQTYHRHQCKLVPAWPQERRNELCKLYESLKSSMWSNIGQELKVPWEVAEGLHWHLGAKGMAHRAGDPLRSPATGGFAPPRDRDAEAHQHTDQEHDLVQQSSRHPHTHTHTHPHPHPHPHPPLSQYELSPMMHEGQPGTSETLPSFAEITTGVEMLWRPSQRET</sequence>
<gene>
    <name evidence="3" type="ORF">E4U56_005086</name>
</gene>
<feature type="region of interest" description="Disordered" evidence="1">
    <location>
        <begin position="159"/>
        <end position="240"/>
    </location>
</feature>
<comment type="caution">
    <text evidence="3">The sequence shown here is derived from an EMBL/GenBank/DDBJ whole genome shotgun (WGS) entry which is preliminary data.</text>
</comment>
<accession>A0A9P7MN12</accession>
<feature type="compositionally biased region" description="Basic and acidic residues" evidence="1">
    <location>
        <begin position="177"/>
        <end position="194"/>
    </location>
</feature>
<dbReference type="AlphaFoldDB" id="A0A9P7MN12"/>
<feature type="region of interest" description="Disordered" evidence="1">
    <location>
        <begin position="20"/>
        <end position="61"/>
    </location>
</feature>
<dbReference type="OrthoDB" id="2350934at2759"/>
<feature type="compositionally biased region" description="Basic and acidic residues" evidence="1">
    <location>
        <begin position="52"/>
        <end position="61"/>
    </location>
</feature>
<reference evidence="3" key="1">
    <citation type="journal article" date="2020" name="bioRxiv">
        <title>Whole genome comparisons of ergot fungi reveals the divergence and evolution of species within the genus Claviceps are the result of varying mechanisms driving genome evolution and host range expansion.</title>
        <authorList>
            <person name="Wyka S.A."/>
            <person name="Mondo S.J."/>
            <person name="Liu M."/>
            <person name="Dettman J."/>
            <person name="Nalam V."/>
            <person name="Broders K.D."/>
        </authorList>
    </citation>
    <scope>NUCLEOTIDE SEQUENCE</scope>
    <source>
        <strain evidence="3">CCC 1102</strain>
    </source>
</reference>
<dbReference type="Proteomes" id="UP000784919">
    <property type="component" value="Unassembled WGS sequence"/>
</dbReference>
<proteinExistence type="predicted"/>
<dbReference type="EMBL" id="SRPS01000348">
    <property type="protein sequence ID" value="KAG5959107.1"/>
    <property type="molecule type" value="Genomic_DNA"/>
</dbReference>
<dbReference type="InterPro" id="IPR001005">
    <property type="entry name" value="SANT/Myb"/>
</dbReference>
<organism evidence="3 4">
    <name type="scientific">Claviceps arundinis</name>
    <dbReference type="NCBI Taxonomy" id="1623583"/>
    <lineage>
        <taxon>Eukaryota</taxon>
        <taxon>Fungi</taxon>
        <taxon>Dikarya</taxon>
        <taxon>Ascomycota</taxon>
        <taxon>Pezizomycotina</taxon>
        <taxon>Sordariomycetes</taxon>
        <taxon>Hypocreomycetidae</taxon>
        <taxon>Hypocreales</taxon>
        <taxon>Clavicipitaceae</taxon>
        <taxon>Claviceps</taxon>
    </lineage>
</organism>
<name>A0A9P7MN12_9HYPO</name>
<feature type="compositionally biased region" description="Basic residues" evidence="1">
    <location>
        <begin position="200"/>
        <end position="216"/>
    </location>
</feature>
<dbReference type="PROSITE" id="PS50090">
    <property type="entry name" value="MYB_LIKE"/>
    <property type="match status" value="1"/>
</dbReference>
<feature type="domain" description="Myb-like" evidence="2">
    <location>
        <begin position="57"/>
        <end position="101"/>
    </location>
</feature>
<protein>
    <recommendedName>
        <fullName evidence="2">Myb-like domain-containing protein</fullName>
    </recommendedName>
</protein>